<dbReference type="InterPro" id="IPR000488">
    <property type="entry name" value="Death_dom"/>
</dbReference>
<dbReference type="Proteomes" id="UP000838412">
    <property type="component" value="Chromosome 9"/>
</dbReference>
<dbReference type="SMART" id="SM00005">
    <property type="entry name" value="DEATH"/>
    <property type="match status" value="1"/>
</dbReference>
<evidence type="ECO:0000256" key="2">
    <source>
        <dbReference type="ARBA" id="ARBA00022737"/>
    </source>
</evidence>
<dbReference type="InterPro" id="IPR050216">
    <property type="entry name" value="LRR_domain-containing"/>
</dbReference>
<feature type="domain" description="Death" evidence="4">
    <location>
        <begin position="852"/>
        <end position="908"/>
    </location>
</feature>
<dbReference type="PANTHER" id="PTHR48051">
    <property type="match status" value="1"/>
</dbReference>
<dbReference type="PROSITE" id="PS51424">
    <property type="entry name" value="ROC"/>
    <property type="match status" value="1"/>
</dbReference>
<protein>
    <submittedName>
        <fullName evidence="6">MFHAS1 protein</fullName>
    </submittedName>
</protein>
<dbReference type="InterPro" id="IPR020859">
    <property type="entry name" value="ROC"/>
</dbReference>
<dbReference type="InterPro" id="IPR011029">
    <property type="entry name" value="DEATH-like_dom_sf"/>
</dbReference>
<dbReference type="Pfam" id="PF00531">
    <property type="entry name" value="Death"/>
    <property type="match status" value="1"/>
</dbReference>
<keyword evidence="2" id="KW-0677">Repeat</keyword>
<dbReference type="PANTHER" id="PTHR48051:SF36">
    <property type="entry name" value="CASPASE FAMILY P20 DOMAIN-CONTAINING PROTEIN"/>
    <property type="match status" value="1"/>
</dbReference>
<evidence type="ECO:0000313" key="6">
    <source>
        <dbReference type="EMBL" id="CAH1273277.1"/>
    </source>
</evidence>
<dbReference type="Pfam" id="PF25497">
    <property type="entry name" value="COR-B"/>
    <property type="match status" value="1"/>
</dbReference>
<dbReference type="Pfam" id="PF13855">
    <property type="entry name" value="LRR_8"/>
    <property type="match status" value="2"/>
</dbReference>
<keyword evidence="3" id="KW-0547">Nucleotide-binding</keyword>
<dbReference type="InterPro" id="IPR027417">
    <property type="entry name" value="P-loop_NTPase"/>
</dbReference>
<organism evidence="6 7">
    <name type="scientific">Branchiostoma lanceolatum</name>
    <name type="common">Common lancelet</name>
    <name type="synonym">Amphioxus lanceolatum</name>
    <dbReference type="NCBI Taxonomy" id="7740"/>
    <lineage>
        <taxon>Eukaryota</taxon>
        <taxon>Metazoa</taxon>
        <taxon>Chordata</taxon>
        <taxon>Cephalochordata</taxon>
        <taxon>Leptocardii</taxon>
        <taxon>Amphioxiformes</taxon>
        <taxon>Branchiostomatidae</taxon>
        <taxon>Branchiostoma</taxon>
    </lineage>
</organism>
<dbReference type="SUPFAM" id="SSF47986">
    <property type="entry name" value="DEATH domain"/>
    <property type="match status" value="1"/>
</dbReference>
<dbReference type="InterPro" id="IPR001611">
    <property type="entry name" value="Leu-rich_rpt"/>
</dbReference>
<dbReference type="GO" id="GO:0005737">
    <property type="term" value="C:cytoplasm"/>
    <property type="evidence" value="ECO:0007669"/>
    <property type="project" value="TreeGrafter"/>
</dbReference>
<dbReference type="Gene3D" id="3.40.50.300">
    <property type="entry name" value="P-loop containing nucleotide triphosphate hydrolases"/>
    <property type="match status" value="1"/>
</dbReference>
<dbReference type="InterPro" id="IPR003591">
    <property type="entry name" value="Leu-rich_rpt_typical-subtyp"/>
</dbReference>
<proteinExistence type="predicted"/>
<keyword evidence="7" id="KW-1185">Reference proteome</keyword>
<dbReference type="InterPro" id="IPR036388">
    <property type="entry name" value="WH-like_DNA-bd_sf"/>
</dbReference>
<dbReference type="InterPro" id="IPR057263">
    <property type="entry name" value="COR-B"/>
</dbReference>
<feature type="domain" description="Roc" evidence="5">
    <location>
        <begin position="240"/>
        <end position="469"/>
    </location>
</feature>
<sequence length="931" mass="105151">MDQESPMEEFSPVQNQETNLLELDLTGKDLDHIPPTVLQCTEIEVLKLSFNKLRTLPKGISRLAKLKYLWLDFNQFEDFPEVVCELTSLEHLYLSQNKLRHVSPRIGQLCNLKVLFLHKNELTELPNQIFHIPSIVDLHISENQLVELSEDIGCLENLTMLRGWNNQIKCLPDSVCRLRKLRLIDFAMNQIQVLPDGFGTELCGVEVSLYGNPLVQPPFEVCSQGMQAIADYQDQLGTAEDTVDPCLKMLIVGETCGGKTSLKNALVLNKSQLVDVLSRTHGIEITPWDTGNEIKINVYDFGGHEAYFLTHQLFLTNSALHLLVVNISGYHESRFQVEIGRWLDMLAVRVPGAIVRIVGTHIDKMSLEEVEAKSSLISDQIATYQADRDATLQAIIEKLEHSMASPAEMTNPYNMETSFLELNERLEKAKKTAYQKLRIGQTVIPVSSASGLDGIEALKDEIVAMACDSQYFPELRRKLPRSWVILEKLLGAKRTETNCPLYITLESCIQMGKSARLLTQSSLINSLNYLHRTGDVLYYEALPGFVFPNPTRLIEIFKALLKDHAEMKAEYFKMSWLTAVARQTIDDGFTHRAILPHKVVSTLLKQHTGQSKEGLELLLALMLNFGICHILPVPDENSPARAYSTPGRMYHFPWYLRRLKPTDLQWPTCPQENEEHIELVCEMAMPSPWGLFERWSVLSTRHLIYRQAWENGMYAFSKTDMSVAIMMEHKEEGGASSLHVTGRGPRERLTTVWTTVKSIVSELHTLLKEWPGLYSESFICCAHCVKTCTEKPGYFSGEVLYCSAPEGTQSLRCPATGEMVDINLVYPPSSPTDQPISKGCVQLVSQKLSRTKWRPLGRVLGLEEGDIEAIEVQHGGDLNEMKYQMLKCWQRKAGQSGTMSALILALRDTTVQENSIADELERNACPVKKPV</sequence>
<dbReference type="SUPFAM" id="SSF52058">
    <property type="entry name" value="L domain-like"/>
    <property type="match status" value="1"/>
</dbReference>
<dbReference type="OrthoDB" id="676979at2759"/>
<dbReference type="GO" id="GO:0007165">
    <property type="term" value="P:signal transduction"/>
    <property type="evidence" value="ECO:0007669"/>
    <property type="project" value="InterPro"/>
</dbReference>
<dbReference type="Gene3D" id="1.10.10.10">
    <property type="entry name" value="Winged helix-like DNA-binding domain superfamily/Winged helix DNA-binding domain"/>
    <property type="match status" value="1"/>
</dbReference>
<evidence type="ECO:0000313" key="7">
    <source>
        <dbReference type="Proteomes" id="UP000838412"/>
    </source>
</evidence>
<evidence type="ECO:0000259" key="5">
    <source>
        <dbReference type="PROSITE" id="PS51424"/>
    </source>
</evidence>
<dbReference type="CDD" id="cd01670">
    <property type="entry name" value="Death"/>
    <property type="match status" value="1"/>
</dbReference>
<dbReference type="Gene3D" id="1.10.533.10">
    <property type="entry name" value="Death Domain, Fas"/>
    <property type="match status" value="1"/>
</dbReference>
<dbReference type="EMBL" id="OV696694">
    <property type="protein sequence ID" value="CAH1273277.1"/>
    <property type="molecule type" value="Genomic_DNA"/>
</dbReference>
<dbReference type="PROSITE" id="PS51450">
    <property type="entry name" value="LRR"/>
    <property type="match status" value="2"/>
</dbReference>
<dbReference type="GO" id="GO:0009966">
    <property type="term" value="P:regulation of signal transduction"/>
    <property type="evidence" value="ECO:0007669"/>
    <property type="project" value="UniProtKB-ARBA"/>
</dbReference>
<dbReference type="AlphaFoldDB" id="A0A8K0AF20"/>
<evidence type="ECO:0000256" key="1">
    <source>
        <dbReference type="ARBA" id="ARBA00022614"/>
    </source>
</evidence>
<evidence type="ECO:0000256" key="3">
    <source>
        <dbReference type="ARBA" id="ARBA00022741"/>
    </source>
</evidence>
<dbReference type="InterPro" id="IPR032675">
    <property type="entry name" value="LRR_dom_sf"/>
</dbReference>
<dbReference type="PROSITE" id="PS50017">
    <property type="entry name" value="DEATH_DOMAIN"/>
    <property type="match status" value="1"/>
</dbReference>
<evidence type="ECO:0000259" key="4">
    <source>
        <dbReference type="PROSITE" id="PS50017"/>
    </source>
</evidence>
<dbReference type="Gene3D" id="3.80.10.10">
    <property type="entry name" value="Ribonuclease Inhibitor"/>
    <property type="match status" value="2"/>
</dbReference>
<name>A0A8K0AF20_BRALA</name>
<accession>A0A8K0AF20</accession>
<dbReference type="SMART" id="SM00369">
    <property type="entry name" value="LRR_TYP"/>
    <property type="match status" value="5"/>
</dbReference>
<reference evidence="6" key="1">
    <citation type="submission" date="2022-01" db="EMBL/GenBank/DDBJ databases">
        <authorList>
            <person name="Braso-Vives M."/>
        </authorList>
    </citation>
    <scope>NUCLEOTIDE SEQUENCE</scope>
</reference>
<gene>
    <name evidence="6" type="primary">MFHAS1</name>
    <name evidence="6" type="ORF">BLAG_LOCUS24661</name>
</gene>
<dbReference type="SUPFAM" id="SSF52540">
    <property type="entry name" value="P-loop containing nucleoside triphosphate hydrolases"/>
    <property type="match status" value="1"/>
</dbReference>
<dbReference type="GO" id="GO:0000166">
    <property type="term" value="F:nucleotide binding"/>
    <property type="evidence" value="ECO:0007669"/>
    <property type="project" value="UniProtKB-KW"/>
</dbReference>
<keyword evidence="1" id="KW-0433">Leucine-rich repeat</keyword>
<dbReference type="Pfam" id="PF08477">
    <property type="entry name" value="Roc"/>
    <property type="match status" value="1"/>
</dbReference>